<dbReference type="Gene3D" id="1.10.510.10">
    <property type="entry name" value="Transferase(Phosphotransferase) domain 1"/>
    <property type="match status" value="1"/>
</dbReference>
<protein>
    <recommendedName>
        <fullName evidence="3">Protein kinase domain-containing protein</fullName>
    </recommendedName>
</protein>
<proteinExistence type="predicted"/>
<evidence type="ECO:0000313" key="1">
    <source>
        <dbReference type="EMBL" id="KIM45609.1"/>
    </source>
</evidence>
<dbReference type="OrthoDB" id="3250441at2759"/>
<reference evidence="2" key="2">
    <citation type="submission" date="2015-01" db="EMBL/GenBank/DDBJ databases">
        <title>Evolutionary Origins and Diversification of the Mycorrhizal Mutualists.</title>
        <authorList>
            <consortium name="DOE Joint Genome Institute"/>
            <consortium name="Mycorrhizal Genomics Consortium"/>
            <person name="Kohler A."/>
            <person name="Kuo A."/>
            <person name="Nagy L.G."/>
            <person name="Floudas D."/>
            <person name="Copeland A."/>
            <person name="Barry K.W."/>
            <person name="Cichocki N."/>
            <person name="Veneault-Fourrey C."/>
            <person name="LaButti K."/>
            <person name="Lindquist E.A."/>
            <person name="Lipzen A."/>
            <person name="Lundell T."/>
            <person name="Morin E."/>
            <person name="Murat C."/>
            <person name="Riley R."/>
            <person name="Ohm R."/>
            <person name="Sun H."/>
            <person name="Tunlid A."/>
            <person name="Henrissat B."/>
            <person name="Grigoriev I.V."/>
            <person name="Hibbett D.S."/>
            <person name="Martin F."/>
        </authorList>
    </citation>
    <scope>NUCLEOTIDE SEQUENCE [LARGE SCALE GENOMIC DNA]</scope>
    <source>
        <strain evidence="2">h7</strain>
    </source>
</reference>
<dbReference type="EMBL" id="KN831772">
    <property type="protein sequence ID" value="KIM45609.1"/>
    <property type="molecule type" value="Genomic_DNA"/>
</dbReference>
<evidence type="ECO:0008006" key="3">
    <source>
        <dbReference type="Google" id="ProtNLM"/>
    </source>
</evidence>
<organism evidence="1 2">
    <name type="scientific">Hebeloma cylindrosporum</name>
    <dbReference type="NCBI Taxonomy" id="76867"/>
    <lineage>
        <taxon>Eukaryota</taxon>
        <taxon>Fungi</taxon>
        <taxon>Dikarya</taxon>
        <taxon>Basidiomycota</taxon>
        <taxon>Agaricomycotina</taxon>
        <taxon>Agaricomycetes</taxon>
        <taxon>Agaricomycetidae</taxon>
        <taxon>Agaricales</taxon>
        <taxon>Agaricineae</taxon>
        <taxon>Hymenogastraceae</taxon>
        <taxon>Hebeloma</taxon>
    </lineage>
</organism>
<dbReference type="Proteomes" id="UP000053424">
    <property type="component" value="Unassembled WGS sequence"/>
</dbReference>
<dbReference type="AlphaFoldDB" id="A0A0C3CNI2"/>
<name>A0A0C3CNI2_HEBCY</name>
<dbReference type="HOGENOM" id="CLU_346136_0_0_1"/>
<evidence type="ECO:0000313" key="2">
    <source>
        <dbReference type="Proteomes" id="UP000053424"/>
    </source>
</evidence>
<dbReference type="SUPFAM" id="SSF56112">
    <property type="entry name" value="Protein kinase-like (PK-like)"/>
    <property type="match status" value="1"/>
</dbReference>
<reference evidence="1 2" key="1">
    <citation type="submission" date="2014-04" db="EMBL/GenBank/DDBJ databases">
        <authorList>
            <consortium name="DOE Joint Genome Institute"/>
            <person name="Kuo A."/>
            <person name="Gay G."/>
            <person name="Dore J."/>
            <person name="Kohler A."/>
            <person name="Nagy L.G."/>
            <person name="Floudas D."/>
            <person name="Copeland A."/>
            <person name="Barry K.W."/>
            <person name="Cichocki N."/>
            <person name="Veneault-Fourrey C."/>
            <person name="LaButti K."/>
            <person name="Lindquist E.A."/>
            <person name="Lipzen A."/>
            <person name="Lundell T."/>
            <person name="Morin E."/>
            <person name="Murat C."/>
            <person name="Sun H."/>
            <person name="Tunlid A."/>
            <person name="Henrissat B."/>
            <person name="Grigoriev I.V."/>
            <person name="Hibbett D.S."/>
            <person name="Martin F."/>
            <person name="Nordberg H.P."/>
            <person name="Cantor M.N."/>
            <person name="Hua S.X."/>
        </authorList>
    </citation>
    <scope>NUCLEOTIDE SEQUENCE [LARGE SCALE GENOMIC DNA]</scope>
    <source>
        <strain evidence="2">h7</strain>
    </source>
</reference>
<keyword evidence="2" id="KW-1185">Reference proteome</keyword>
<sequence>MAAISPIFPPELEREIFEVAVHSNKNKRFVNFMLVARRVHDWIASDIYCIASQLPQNSFPPRKWGALTTSVEYFGPFVKHLIIGGPSWDHDSLAEFFEACHTVADLALWTHIPIRELRPVLERLSLKRLSANLTGLDFEDLTNSIFASITHLDITRFDRGPHIGWPQWRAFTHLTFLTHLAINEPMDDSDEIIQNLLRGCQRLRILLIIEVRDPWDLKDVPFGDPRLVFMKIQRYVCEDWVEGAKGNEDIWRCAEEISRAKHYGFSIDPGADIPREPIGDLYLRALKCLRGQESLHDAISVSEIFPNGPPPNTLHIVVCDSEILAMGPLLSFHKKLHENVGTRFGSLIPNYSPSDIIGSVAKVNEVFGGINPRIYLGRPSGAPAAIFNWALATLQHRLDHLEEVQVAPQDIGCAAKYLNVAIEFYDDERVRENAIKESIDVALGEEGSWNTQLNWADGIKPRCGWWHKGFLTTLLELKNTVGLAGNPILQAVIGYGKIISQTKYKEFRDFCNFPVVLIGVAENRIDIAIAVCLGDIHVTNLLTLDLTAGFLASDSIVRLARVFRALSSCRKDLALYYNQVAQKTIPRLSSLFPNPTLINPSVVIPGLTYKRFLSRVGQPTSGLVDLNAATALYIATMDGTDKEVVVKFTGRYNETAHRILAIAGLAPELHFCQPVIGGLYMVVMDRVDGKSLCELQANEIPIPSIVALHVHQALALLHAQDLVFGDLQLNNILYDASKDQTHIVDFDWPGKHKVSRYPATLNSDKPWHDDVLPYGIMDKAHDLWLLKRLDKHLLQDFCSFILPRACCRYDTTYYSN</sequence>
<dbReference type="InterPro" id="IPR011009">
    <property type="entry name" value="Kinase-like_dom_sf"/>
</dbReference>
<gene>
    <name evidence="1" type="ORF">M413DRAFT_24776</name>
</gene>
<accession>A0A0C3CNI2</accession>